<sequence length="426" mass="46588">MMSDPTALNTRDACVAADAADPLAGFRDEFLLPEGVVYLDGNSLGALPRAAGERAREVLEQEWGRDLIGSWNKNHWFELPTRIGGKIGALIGGGEGGCVATDTTSINVFKALGAALRIQREDHPDRRVIISERENFPTDLYMVEGMVEFLDDGYELRLIDDEASLADELAASGDDAAVVMLTHVNYRSGRMWDMTGITRRAHEAGALMIWDLCHSAGAVPVDLTAAAADFAIGCTYKYLNGGPGSPAFVWISPKHLERAEQPLSGWWGHRRPFDMAVGYAPAEGAAKFLCGTQPILSLATMEAGIDIALRVDRSALREKSLALTSLFIALVEERLAAHPLTLITPRDEASRGSHVSFRHPEGFAVMKALIAEGVVGDYREPEVLRFGFTPLYVGYADVWDAVEAFRRVLDEELWRAPEFQQRGAVT</sequence>
<dbReference type="GO" id="GO:0097053">
    <property type="term" value="P:L-kynurenine catabolic process"/>
    <property type="evidence" value="ECO:0007669"/>
    <property type="project" value="UniProtKB-UniRule"/>
</dbReference>
<keyword evidence="2 4" id="KW-0378">Hydrolase</keyword>
<dbReference type="AlphaFoldDB" id="A0A916NGQ2"/>
<evidence type="ECO:0000313" key="6">
    <source>
        <dbReference type="Proteomes" id="UP000693892"/>
    </source>
</evidence>
<accession>A0A916NGQ2</accession>
<comment type="function">
    <text evidence="2 4">Catalyzes the cleavage of L-kynurenine (L-Kyn) and L-3-hydroxykynurenine (L-3OHKyn) into anthranilic acid (AA) and 3-hydroxyanthranilic acid (3-OHAA), respectively.</text>
</comment>
<comment type="cofactor">
    <cofactor evidence="2 4">
        <name>pyridoxal 5'-phosphate</name>
        <dbReference type="ChEBI" id="CHEBI:597326"/>
    </cofactor>
</comment>
<dbReference type="GO" id="GO:0030429">
    <property type="term" value="F:kynureninase activity"/>
    <property type="evidence" value="ECO:0007669"/>
    <property type="project" value="UniProtKB-UniRule"/>
</dbReference>
<dbReference type="NCBIfam" id="TIGR01814">
    <property type="entry name" value="kynureninase"/>
    <property type="match status" value="1"/>
</dbReference>
<proteinExistence type="inferred from homology"/>
<feature type="binding site" evidence="2">
    <location>
        <position position="211"/>
    </location>
    <ligand>
        <name>pyridoxal 5'-phosphate</name>
        <dbReference type="ChEBI" id="CHEBI:597326"/>
    </ligand>
</feature>
<keyword evidence="1 2" id="KW-0663">Pyridoxal phosphate</keyword>
<feature type="binding site" evidence="2">
    <location>
        <position position="236"/>
    </location>
    <ligand>
        <name>pyridoxal 5'-phosphate</name>
        <dbReference type="ChEBI" id="CHEBI:597326"/>
    </ligand>
</feature>
<feature type="modified residue" description="N6-(pyridoxal phosphate)lysine" evidence="2">
    <location>
        <position position="237"/>
    </location>
</feature>
<comment type="pathway">
    <text evidence="2 4">Amino-acid degradation; L-kynurenine degradation; L-alanine and anthranilate from L-kynurenine: step 1/1.</text>
</comment>
<dbReference type="HAMAP" id="MF_01970">
    <property type="entry name" value="Kynureninase"/>
    <property type="match status" value="1"/>
</dbReference>
<name>A0A916NGQ2_9MICO</name>
<dbReference type="EC" id="3.7.1.3" evidence="2 3"/>
<feature type="binding site" evidence="2">
    <location>
        <position position="266"/>
    </location>
    <ligand>
        <name>pyridoxal 5'-phosphate</name>
        <dbReference type="ChEBI" id="CHEBI:597326"/>
    </ligand>
</feature>
<dbReference type="GO" id="GO:0043420">
    <property type="term" value="P:anthranilate metabolic process"/>
    <property type="evidence" value="ECO:0007669"/>
    <property type="project" value="TreeGrafter"/>
</dbReference>
<gene>
    <name evidence="2 5" type="primary">kynU</name>
    <name evidence="5" type="ORF">LEUCIP111803_01190</name>
</gene>
<reference evidence="5" key="1">
    <citation type="submission" date="2021-06" db="EMBL/GenBank/DDBJ databases">
        <authorList>
            <person name="Criscuolo A."/>
        </authorList>
    </citation>
    <scope>NUCLEOTIDE SEQUENCE</scope>
    <source>
        <strain evidence="5">CIP111803</strain>
    </source>
</reference>
<comment type="pathway">
    <text evidence="2 4">Cofactor biosynthesis; NAD(+) biosynthesis; quinolinate from L-kynurenine: step 2/3.</text>
</comment>
<keyword evidence="6" id="KW-1185">Reference proteome</keyword>
<dbReference type="Pfam" id="PF22580">
    <property type="entry name" value="KYNU_C"/>
    <property type="match status" value="1"/>
</dbReference>
<evidence type="ECO:0000256" key="2">
    <source>
        <dbReference type="HAMAP-Rule" id="MF_01970"/>
    </source>
</evidence>
<dbReference type="GO" id="GO:0019441">
    <property type="term" value="P:L-tryptophan catabolic process to kynurenine"/>
    <property type="evidence" value="ECO:0007669"/>
    <property type="project" value="TreeGrafter"/>
</dbReference>
<dbReference type="Proteomes" id="UP000693892">
    <property type="component" value="Unassembled WGS sequence"/>
</dbReference>
<comment type="catalytic activity">
    <reaction evidence="2 4">
        <text>L-kynurenine + H2O = anthranilate + L-alanine + H(+)</text>
        <dbReference type="Rhea" id="RHEA:16813"/>
        <dbReference type="ChEBI" id="CHEBI:15377"/>
        <dbReference type="ChEBI" id="CHEBI:15378"/>
        <dbReference type="ChEBI" id="CHEBI:16567"/>
        <dbReference type="ChEBI" id="CHEBI:57959"/>
        <dbReference type="ChEBI" id="CHEBI:57972"/>
        <dbReference type="EC" id="3.7.1.3"/>
    </reaction>
</comment>
<dbReference type="GO" id="GO:0019805">
    <property type="term" value="P:quinolinate biosynthetic process"/>
    <property type="evidence" value="ECO:0007669"/>
    <property type="project" value="UniProtKB-UniRule"/>
</dbReference>
<dbReference type="PANTHER" id="PTHR14084:SF0">
    <property type="entry name" value="KYNURENINASE"/>
    <property type="match status" value="1"/>
</dbReference>
<dbReference type="GO" id="GO:0009435">
    <property type="term" value="P:NAD+ biosynthetic process"/>
    <property type="evidence" value="ECO:0007669"/>
    <property type="project" value="UniProtKB-UniRule"/>
</dbReference>
<dbReference type="GO" id="GO:0030170">
    <property type="term" value="F:pyridoxal phosphate binding"/>
    <property type="evidence" value="ECO:0007669"/>
    <property type="project" value="UniProtKB-UniRule"/>
</dbReference>
<feature type="binding site" evidence="2">
    <location>
        <begin position="136"/>
        <end position="139"/>
    </location>
    <ligand>
        <name>pyridoxal 5'-phosphate</name>
        <dbReference type="ChEBI" id="CHEBI:597326"/>
    </ligand>
</feature>
<evidence type="ECO:0000256" key="4">
    <source>
        <dbReference type="PIRNR" id="PIRNR038800"/>
    </source>
</evidence>
<comment type="catalytic activity">
    <reaction evidence="4">
        <text>3-hydroxy-L-kynurenine + H2O = 3-hydroxyanthranilate + L-alanine + H(+)</text>
        <dbReference type="Rhea" id="RHEA:25143"/>
        <dbReference type="ChEBI" id="CHEBI:15377"/>
        <dbReference type="ChEBI" id="CHEBI:15378"/>
        <dbReference type="ChEBI" id="CHEBI:36559"/>
        <dbReference type="ChEBI" id="CHEBI:57972"/>
        <dbReference type="ChEBI" id="CHEBI:58125"/>
        <dbReference type="EC" id="3.7.1.3"/>
    </reaction>
</comment>
<comment type="subunit">
    <text evidence="2 4">Homodimer.</text>
</comment>
<comment type="caution">
    <text evidence="5">The sequence shown here is derived from an EMBL/GenBank/DDBJ whole genome shotgun (WGS) entry which is preliminary data.</text>
</comment>
<dbReference type="PANTHER" id="PTHR14084">
    <property type="entry name" value="KYNURENINASE"/>
    <property type="match status" value="1"/>
</dbReference>
<dbReference type="PIRSF" id="PIRSF038800">
    <property type="entry name" value="KYNU"/>
    <property type="match status" value="1"/>
</dbReference>
<feature type="binding site" evidence="2">
    <location>
        <position position="105"/>
    </location>
    <ligand>
        <name>pyridoxal 5'-phosphate</name>
        <dbReference type="ChEBI" id="CHEBI:597326"/>
    </ligand>
</feature>
<evidence type="ECO:0000256" key="3">
    <source>
        <dbReference type="NCBIfam" id="TIGR01814"/>
    </source>
</evidence>
<feature type="binding site" evidence="2">
    <location>
        <position position="104"/>
    </location>
    <ligand>
        <name>pyridoxal 5'-phosphate</name>
        <dbReference type="ChEBI" id="CHEBI:597326"/>
    </ligand>
</feature>
<organism evidence="5 6">
    <name type="scientific">Leucobacter soli</name>
    <dbReference type="NCBI Taxonomy" id="2812850"/>
    <lineage>
        <taxon>Bacteria</taxon>
        <taxon>Bacillati</taxon>
        <taxon>Actinomycetota</taxon>
        <taxon>Actinomycetes</taxon>
        <taxon>Micrococcales</taxon>
        <taxon>Microbacteriaceae</taxon>
        <taxon>Leucobacter</taxon>
    </lineage>
</organism>
<feature type="binding site" evidence="2">
    <location>
        <position position="182"/>
    </location>
    <ligand>
        <name>pyridoxal 5'-phosphate</name>
        <dbReference type="ChEBI" id="CHEBI:597326"/>
    </ligand>
</feature>
<dbReference type="GO" id="GO:0005737">
    <property type="term" value="C:cytoplasm"/>
    <property type="evidence" value="ECO:0007669"/>
    <property type="project" value="UniProtKB-UniRule"/>
</dbReference>
<feature type="binding site" evidence="2">
    <location>
        <position position="214"/>
    </location>
    <ligand>
        <name>pyridoxal 5'-phosphate</name>
        <dbReference type="ChEBI" id="CHEBI:597326"/>
    </ligand>
</feature>
<evidence type="ECO:0000313" key="5">
    <source>
        <dbReference type="EMBL" id="CAG7609322.1"/>
    </source>
</evidence>
<dbReference type="InterPro" id="IPR010111">
    <property type="entry name" value="Kynureninase"/>
</dbReference>
<feature type="binding site" evidence="2">
    <location>
        <position position="292"/>
    </location>
    <ligand>
        <name>pyridoxal 5'-phosphate</name>
        <dbReference type="ChEBI" id="CHEBI:597326"/>
    </ligand>
</feature>
<comment type="similarity">
    <text evidence="2 4">Belongs to the kynureninase family.</text>
</comment>
<dbReference type="EMBL" id="CAJVAP010000011">
    <property type="protein sequence ID" value="CAG7609322.1"/>
    <property type="molecule type" value="Genomic_DNA"/>
</dbReference>
<protein>
    <recommendedName>
        <fullName evidence="2 3">Kynureninase</fullName>
        <ecNumber evidence="2 3">3.7.1.3</ecNumber>
    </recommendedName>
    <alternativeName>
        <fullName evidence="2">L-kynurenine hydrolase</fullName>
    </alternativeName>
</protein>
<evidence type="ECO:0000256" key="1">
    <source>
        <dbReference type="ARBA" id="ARBA00022898"/>
    </source>
</evidence>
<keyword evidence="2 4" id="KW-0662">Pyridine nucleotide biosynthesis</keyword>